<feature type="compositionally biased region" description="Basic and acidic residues" evidence="1">
    <location>
        <begin position="157"/>
        <end position="168"/>
    </location>
</feature>
<reference evidence="2 3" key="1">
    <citation type="submission" date="2018-04" db="EMBL/GenBank/DDBJ databases">
        <title>The genome of golden apple snail Pomacea canaliculata provides insight into stress tolerance and invasive adaptation.</title>
        <authorList>
            <person name="Liu C."/>
            <person name="Liu B."/>
            <person name="Ren Y."/>
            <person name="Zhang Y."/>
            <person name="Wang H."/>
            <person name="Li S."/>
            <person name="Jiang F."/>
            <person name="Yin L."/>
            <person name="Zhang G."/>
            <person name="Qian W."/>
            <person name="Fan W."/>
        </authorList>
    </citation>
    <scope>NUCLEOTIDE SEQUENCE [LARGE SCALE GENOMIC DNA]</scope>
    <source>
        <strain evidence="2">SZHN2017</strain>
        <tissue evidence="2">Muscle</tissue>
    </source>
</reference>
<feature type="region of interest" description="Disordered" evidence="1">
    <location>
        <begin position="129"/>
        <end position="176"/>
    </location>
</feature>
<dbReference type="Proteomes" id="UP000245119">
    <property type="component" value="Linkage Group LG9"/>
</dbReference>
<dbReference type="EMBL" id="PZQS01000009">
    <property type="protein sequence ID" value="PVD24582.1"/>
    <property type="molecule type" value="Genomic_DNA"/>
</dbReference>
<organism evidence="2 3">
    <name type="scientific">Pomacea canaliculata</name>
    <name type="common">Golden apple snail</name>
    <dbReference type="NCBI Taxonomy" id="400727"/>
    <lineage>
        <taxon>Eukaryota</taxon>
        <taxon>Metazoa</taxon>
        <taxon>Spiralia</taxon>
        <taxon>Lophotrochozoa</taxon>
        <taxon>Mollusca</taxon>
        <taxon>Gastropoda</taxon>
        <taxon>Caenogastropoda</taxon>
        <taxon>Architaenioglossa</taxon>
        <taxon>Ampullarioidea</taxon>
        <taxon>Ampullariidae</taxon>
        <taxon>Pomacea</taxon>
    </lineage>
</organism>
<evidence type="ECO:0000313" key="3">
    <source>
        <dbReference type="Proteomes" id="UP000245119"/>
    </source>
</evidence>
<name>A0A2T7NTU1_POMCA</name>
<proteinExistence type="predicted"/>
<evidence type="ECO:0000313" key="2">
    <source>
        <dbReference type="EMBL" id="PVD24582.1"/>
    </source>
</evidence>
<evidence type="ECO:0000256" key="1">
    <source>
        <dbReference type="SAM" id="MobiDB-lite"/>
    </source>
</evidence>
<keyword evidence="3" id="KW-1185">Reference proteome</keyword>
<sequence length="176" mass="19137">MSCCRPEFTHILVVTGAVTGFCEVYRLVGLNQGTVDMRAHRRTSWHYLREEIPQAGGSSQNTRAQRGFAETLWRGLSETLEESLEECQEGAGWAQVVKVMCQYAAVQGSVAVVVTGPVSWHSFVTTATKPSLSEPLPTSRLAAPCTGQQDGSDESAWGERSKKVHEGIGHTSVKLS</sequence>
<gene>
    <name evidence="2" type="ORF">C0Q70_15066</name>
</gene>
<protein>
    <submittedName>
        <fullName evidence="2">Uncharacterized protein</fullName>
    </submittedName>
</protein>
<comment type="caution">
    <text evidence="2">The sequence shown here is derived from an EMBL/GenBank/DDBJ whole genome shotgun (WGS) entry which is preliminary data.</text>
</comment>
<dbReference type="AlphaFoldDB" id="A0A2T7NTU1"/>
<accession>A0A2T7NTU1</accession>